<dbReference type="Pfam" id="PF01890">
    <property type="entry name" value="CbiG_C"/>
    <property type="match status" value="1"/>
</dbReference>
<dbReference type="InterPro" id="IPR038029">
    <property type="entry name" value="GbiG_N_sf"/>
</dbReference>
<organism evidence="3 4">
    <name type="scientific">Alkaliphilus peptidifermentans DSM 18978</name>
    <dbReference type="NCBI Taxonomy" id="1120976"/>
    <lineage>
        <taxon>Bacteria</taxon>
        <taxon>Bacillati</taxon>
        <taxon>Bacillota</taxon>
        <taxon>Clostridia</taxon>
        <taxon>Peptostreptococcales</taxon>
        <taxon>Natronincolaceae</taxon>
        <taxon>Alkaliphilus</taxon>
    </lineage>
</organism>
<sequence>MKTAIFTLTKGGKAQGLRLKEFIPDAKIYVKPQLKYPEDETLPLIEPIASIVEKNFNENDLLIFIMATGIVVRLIAPFLKHKAKDPALLVMDEAGKNLISLLAGHTGGANEWTLKLADLIKANPVITTASDTLGIEAVDTFCKNNHLNLSNWSLAKEITAYLINGGAIPVYIESADINPTLPHNYYRVKDKKELKEKPFGLFIGNNPTLELPNNILQLFPKNLVIGIGCRRGIAKELLMKELIISLEEINKFIYSIVKIATVDVKKDEKALQEVASELKVPIEIIHRDKLREVENLFQTSEFVQRTIGVGSVAEPCAYLGSNGGKMLLKKRKNNGITISIAEMNMEVKV</sequence>
<dbReference type="SUPFAM" id="SSF159672">
    <property type="entry name" value="CbiG N-terminal domain-like"/>
    <property type="match status" value="1"/>
</dbReference>
<dbReference type="OrthoDB" id="9781023at2"/>
<dbReference type="Pfam" id="PF11760">
    <property type="entry name" value="CbiG_N"/>
    <property type="match status" value="1"/>
</dbReference>
<dbReference type="RefSeq" id="WP_091539016.1">
    <property type="nucleotide sequence ID" value="NZ_FMUS01000001.1"/>
</dbReference>
<dbReference type="InterPro" id="IPR002750">
    <property type="entry name" value="CobE/GbiG_C"/>
</dbReference>
<dbReference type="Proteomes" id="UP000198636">
    <property type="component" value="Unassembled WGS sequence"/>
</dbReference>
<evidence type="ECO:0000313" key="4">
    <source>
        <dbReference type="Proteomes" id="UP000198636"/>
    </source>
</evidence>
<evidence type="ECO:0000259" key="1">
    <source>
        <dbReference type="Pfam" id="PF01890"/>
    </source>
</evidence>
<feature type="domain" description="Cobalamin synthesis G N-terminal" evidence="2">
    <location>
        <begin position="51"/>
        <end position="131"/>
    </location>
</feature>
<dbReference type="STRING" id="1120976.SAMN03080606_00246"/>
<dbReference type="EMBL" id="FMUS01000001">
    <property type="protein sequence ID" value="SCX80087.1"/>
    <property type="molecule type" value="Genomic_DNA"/>
</dbReference>
<dbReference type="InterPro" id="IPR052553">
    <property type="entry name" value="CbiG_hydrolase"/>
</dbReference>
<dbReference type="GO" id="GO:0009236">
    <property type="term" value="P:cobalamin biosynthetic process"/>
    <property type="evidence" value="ECO:0007669"/>
    <property type="project" value="InterPro"/>
</dbReference>
<dbReference type="NCBIfam" id="NF004466">
    <property type="entry name" value="PRK05788.1-4"/>
    <property type="match status" value="1"/>
</dbReference>
<dbReference type="AlphaFoldDB" id="A0A1G5AQB6"/>
<keyword evidence="4" id="KW-1185">Reference proteome</keyword>
<name>A0A1G5AQB6_9FIRM</name>
<evidence type="ECO:0000313" key="3">
    <source>
        <dbReference type="EMBL" id="SCX80087.1"/>
    </source>
</evidence>
<protein>
    <submittedName>
        <fullName evidence="3">Cobalt-precorrin 5A hydrolase</fullName>
    </submittedName>
</protein>
<reference evidence="3 4" key="1">
    <citation type="submission" date="2016-10" db="EMBL/GenBank/DDBJ databases">
        <authorList>
            <person name="de Groot N.N."/>
        </authorList>
    </citation>
    <scope>NUCLEOTIDE SEQUENCE [LARGE SCALE GENOMIC DNA]</scope>
    <source>
        <strain evidence="3 4">DSM 18978</strain>
    </source>
</reference>
<proteinExistence type="predicted"/>
<dbReference type="Gene3D" id="3.40.50.11220">
    <property type="match status" value="1"/>
</dbReference>
<dbReference type="SUPFAM" id="SSF159664">
    <property type="entry name" value="CobE/GbiG C-terminal domain-like"/>
    <property type="match status" value="1"/>
</dbReference>
<dbReference type="GO" id="GO:0016787">
    <property type="term" value="F:hydrolase activity"/>
    <property type="evidence" value="ECO:0007669"/>
    <property type="project" value="UniProtKB-KW"/>
</dbReference>
<accession>A0A1G5AQB6</accession>
<keyword evidence="3" id="KW-0378">Hydrolase</keyword>
<gene>
    <name evidence="3" type="ORF">SAMN03080606_00246</name>
</gene>
<dbReference type="PANTHER" id="PTHR37477:SF1">
    <property type="entry name" value="COBALT-PRECORRIN-5A HYDROLASE"/>
    <property type="match status" value="1"/>
</dbReference>
<dbReference type="InterPro" id="IPR021744">
    <property type="entry name" value="CbiG_N"/>
</dbReference>
<feature type="domain" description="CobE/GbiG C-terminal" evidence="1">
    <location>
        <begin position="223"/>
        <end position="341"/>
    </location>
</feature>
<dbReference type="InterPro" id="IPR036518">
    <property type="entry name" value="CobE/GbiG_C_sf"/>
</dbReference>
<dbReference type="Gene3D" id="3.30.420.180">
    <property type="entry name" value="CobE/GbiG C-terminal domain"/>
    <property type="match status" value="1"/>
</dbReference>
<evidence type="ECO:0000259" key="2">
    <source>
        <dbReference type="Pfam" id="PF11760"/>
    </source>
</evidence>
<dbReference type="PANTHER" id="PTHR37477">
    <property type="entry name" value="COBALT-PRECORRIN-5A HYDROLASE"/>
    <property type="match status" value="1"/>
</dbReference>